<feature type="region of interest" description="Disordered" evidence="1">
    <location>
        <begin position="357"/>
        <end position="396"/>
    </location>
</feature>
<dbReference type="Proteomes" id="UP000036987">
    <property type="component" value="Unassembled WGS sequence"/>
</dbReference>
<keyword evidence="3" id="KW-1185">Reference proteome</keyword>
<protein>
    <submittedName>
        <fullName evidence="2">Uncharacterized protein</fullName>
    </submittedName>
</protein>
<evidence type="ECO:0000256" key="1">
    <source>
        <dbReference type="SAM" id="MobiDB-lite"/>
    </source>
</evidence>
<feature type="compositionally biased region" description="Basic residues" evidence="1">
    <location>
        <begin position="362"/>
        <end position="372"/>
    </location>
</feature>
<evidence type="ECO:0000313" key="3">
    <source>
        <dbReference type="Proteomes" id="UP000036987"/>
    </source>
</evidence>
<accession>A0A0K9Q273</accession>
<proteinExistence type="predicted"/>
<gene>
    <name evidence="2" type="ORF">ZOSMA_125G00600</name>
</gene>
<feature type="compositionally biased region" description="Acidic residues" evidence="1">
    <location>
        <begin position="380"/>
        <end position="392"/>
    </location>
</feature>
<name>A0A0K9Q273_ZOSMR</name>
<comment type="caution">
    <text evidence="2">The sequence shown here is derived from an EMBL/GenBank/DDBJ whole genome shotgun (WGS) entry which is preliminary data.</text>
</comment>
<dbReference type="PANTHER" id="PTHR33167:SF4">
    <property type="entry name" value="TRANSCRIPTION FACTOR, PUTATIVE (DUF863)-RELATED"/>
    <property type="match status" value="1"/>
</dbReference>
<dbReference type="PANTHER" id="PTHR33167">
    <property type="entry name" value="TRANSCRIPTION FACTOR, PUTATIVE (DUF863)-RELATED"/>
    <property type="match status" value="1"/>
</dbReference>
<dbReference type="EMBL" id="LFYR01000277">
    <property type="protein sequence ID" value="KMZ74597.1"/>
    <property type="molecule type" value="Genomic_DNA"/>
</dbReference>
<dbReference type="InterPro" id="IPR008581">
    <property type="entry name" value="DUF863_pln"/>
</dbReference>
<dbReference type="AlphaFoldDB" id="A0A0K9Q273"/>
<reference evidence="3" key="1">
    <citation type="journal article" date="2016" name="Nature">
        <title>The genome of the seagrass Zostera marina reveals angiosperm adaptation to the sea.</title>
        <authorList>
            <person name="Olsen J.L."/>
            <person name="Rouze P."/>
            <person name="Verhelst B."/>
            <person name="Lin Y.-C."/>
            <person name="Bayer T."/>
            <person name="Collen J."/>
            <person name="Dattolo E."/>
            <person name="De Paoli E."/>
            <person name="Dittami S."/>
            <person name="Maumus F."/>
            <person name="Michel G."/>
            <person name="Kersting A."/>
            <person name="Lauritano C."/>
            <person name="Lohaus R."/>
            <person name="Toepel M."/>
            <person name="Tonon T."/>
            <person name="Vanneste K."/>
            <person name="Amirebrahimi M."/>
            <person name="Brakel J."/>
            <person name="Bostroem C."/>
            <person name="Chovatia M."/>
            <person name="Grimwood J."/>
            <person name="Jenkins J.W."/>
            <person name="Jueterbock A."/>
            <person name="Mraz A."/>
            <person name="Stam W.T."/>
            <person name="Tice H."/>
            <person name="Bornberg-Bauer E."/>
            <person name="Green P.J."/>
            <person name="Pearson G.A."/>
            <person name="Procaccini G."/>
            <person name="Duarte C.M."/>
            <person name="Schmutz J."/>
            <person name="Reusch T.B.H."/>
            <person name="Van de Peer Y."/>
        </authorList>
    </citation>
    <scope>NUCLEOTIDE SEQUENCE [LARGE SCALE GENOMIC DNA]</scope>
    <source>
        <strain evidence="3">cv. Finnish</strain>
    </source>
</reference>
<evidence type="ECO:0000313" key="2">
    <source>
        <dbReference type="EMBL" id="KMZ74597.1"/>
    </source>
</evidence>
<dbReference type="Pfam" id="PF05904">
    <property type="entry name" value="DUF863"/>
    <property type="match status" value="2"/>
</dbReference>
<sequence>MMEDLGFRFEGMGYNTNLMRNLNDQLYGGNFRRASSAATCGEAEVLKRTMLGHETIFRNQLQELHRVYRIQRCLMDQLKTTDSFLKIKEQRVLNVLPFFLSPDVNRARRTSEFDLNEPSSVAFGGAEDEDATMKEKEEEEDEAMFECLEKKRAITPKLQMHFDLNSLPENLEKEQIPSPSHVTACSVPIPAGVTNEIEEEEEEEEEEDETTARIAAETIVALSSVKNPASTGIIYGKSTSNPSDSLQWFADVIISNHRSDDYYESMTLKLTDTKSERISCIGDYRNGENGKQSGLPSSTATLLTKTRKCQGKKRGQKRDFQKDILPGLSSLSRREVSEDLQTFGGLMRESGLSWQASGTRRSGCKKGRKHPNRTVLEINSPEEAEDEGEGEEGNIIGWGSTRRCRRQRWSSDRL</sequence>
<organism evidence="2 3">
    <name type="scientific">Zostera marina</name>
    <name type="common">Eelgrass</name>
    <dbReference type="NCBI Taxonomy" id="29655"/>
    <lineage>
        <taxon>Eukaryota</taxon>
        <taxon>Viridiplantae</taxon>
        <taxon>Streptophyta</taxon>
        <taxon>Embryophyta</taxon>
        <taxon>Tracheophyta</taxon>
        <taxon>Spermatophyta</taxon>
        <taxon>Magnoliopsida</taxon>
        <taxon>Liliopsida</taxon>
        <taxon>Zosteraceae</taxon>
        <taxon>Zostera</taxon>
    </lineage>
</organism>
<dbReference type="OrthoDB" id="630817at2759"/>